<dbReference type="PANTHER" id="PTHR30346:SF0">
    <property type="entry name" value="HCA OPERON TRANSCRIPTIONAL ACTIVATOR HCAR"/>
    <property type="match status" value="1"/>
</dbReference>
<gene>
    <name evidence="6" type="ORF">ABLV49_21590</name>
</gene>
<keyword evidence="4" id="KW-0804">Transcription</keyword>
<name>A0AAU7LYC0_9BURK</name>
<evidence type="ECO:0000256" key="2">
    <source>
        <dbReference type="ARBA" id="ARBA00023015"/>
    </source>
</evidence>
<dbReference type="InterPro" id="IPR036390">
    <property type="entry name" value="WH_DNA-bd_sf"/>
</dbReference>
<dbReference type="PANTHER" id="PTHR30346">
    <property type="entry name" value="TRANSCRIPTIONAL DUAL REGULATOR HCAR-RELATED"/>
    <property type="match status" value="1"/>
</dbReference>
<dbReference type="PROSITE" id="PS50931">
    <property type="entry name" value="HTH_LYSR"/>
    <property type="match status" value="1"/>
</dbReference>
<dbReference type="GO" id="GO:0032993">
    <property type="term" value="C:protein-DNA complex"/>
    <property type="evidence" value="ECO:0007669"/>
    <property type="project" value="TreeGrafter"/>
</dbReference>
<dbReference type="Gene3D" id="1.10.10.10">
    <property type="entry name" value="Winged helix-like DNA-binding domain superfamily/Winged helix DNA-binding domain"/>
    <property type="match status" value="1"/>
</dbReference>
<dbReference type="FunFam" id="1.10.10.10:FF:000001">
    <property type="entry name" value="LysR family transcriptional regulator"/>
    <property type="match status" value="1"/>
</dbReference>
<feature type="domain" description="HTH lysR-type" evidence="5">
    <location>
        <begin position="1"/>
        <end position="58"/>
    </location>
</feature>
<geneLocation type="plasmid" evidence="6">
    <name>p1</name>
</geneLocation>
<dbReference type="GO" id="GO:0003700">
    <property type="term" value="F:DNA-binding transcription factor activity"/>
    <property type="evidence" value="ECO:0007669"/>
    <property type="project" value="InterPro"/>
</dbReference>
<dbReference type="AlphaFoldDB" id="A0AAU7LYC0"/>
<proteinExistence type="inferred from homology"/>
<dbReference type="InterPro" id="IPR000847">
    <property type="entry name" value="LysR_HTH_N"/>
</dbReference>
<protein>
    <submittedName>
        <fullName evidence="6">LysR substrate-binding domain-containing protein</fullName>
    </submittedName>
</protein>
<sequence length="319" mass="35220">MELRHLRYFIAAAEEEHFGRASDRMHVTRPAISQIVADLENELGVSLFDRLPHRVKLTAAGQTLLPRLQTIMSDLNQALIMAKRVGEGKSGALNIGYGSLTLLHPIFRASIKRFIERYPEVTLSLSEIVSLEQHKAIVDGKIHAGFMHFSPQTGTAHKKAQAQILPEGAKAFDHFLIQYGGLGVAMPHDHPLAKRKSLSLVDLANEHFVVVPRSSVSPSYGQLFTLCQKEGFEPHVVQEVATIATQLNLVSVGVGIGVTMIGKHFTYPEGVVVVKLKDISYKTTFELGWIKGTTEPALNQFIEIVKELAVSMELEDSPQ</sequence>
<dbReference type="Pfam" id="PF03466">
    <property type="entry name" value="LysR_substrate"/>
    <property type="match status" value="1"/>
</dbReference>
<dbReference type="CDD" id="cd08414">
    <property type="entry name" value="PBP2_LTTR_aromatics_like"/>
    <property type="match status" value="1"/>
</dbReference>
<evidence type="ECO:0000313" key="6">
    <source>
        <dbReference type="EMBL" id="XBP72662.1"/>
    </source>
</evidence>
<dbReference type="EMBL" id="CP157676">
    <property type="protein sequence ID" value="XBP72662.1"/>
    <property type="molecule type" value="Genomic_DNA"/>
</dbReference>
<dbReference type="Pfam" id="PF00126">
    <property type="entry name" value="HTH_1"/>
    <property type="match status" value="1"/>
</dbReference>
<dbReference type="PRINTS" id="PR00039">
    <property type="entry name" value="HTHLYSR"/>
</dbReference>
<evidence type="ECO:0000259" key="5">
    <source>
        <dbReference type="PROSITE" id="PS50931"/>
    </source>
</evidence>
<keyword evidence="6" id="KW-0614">Plasmid</keyword>
<dbReference type="InterPro" id="IPR036388">
    <property type="entry name" value="WH-like_DNA-bd_sf"/>
</dbReference>
<accession>A0AAU7LYC0</accession>
<keyword evidence="2" id="KW-0805">Transcription regulation</keyword>
<dbReference type="Gene3D" id="3.40.190.10">
    <property type="entry name" value="Periplasmic binding protein-like II"/>
    <property type="match status" value="2"/>
</dbReference>
<dbReference type="SUPFAM" id="SSF53850">
    <property type="entry name" value="Periplasmic binding protein-like II"/>
    <property type="match status" value="1"/>
</dbReference>
<evidence type="ECO:0000256" key="1">
    <source>
        <dbReference type="ARBA" id="ARBA00009437"/>
    </source>
</evidence>
<reference evidence="6" key="1">
    <citation type="submission" date="2024-05" db="EMBL/GenBank/DDBJ databases">
        <authorList>
            <person name="Bunk B."/>
            <person name="Swiderski J."/>
            <person name="Sproer C."/>
            <person name="Thiel V."/>
        </authorList>
    </citation>
    <scope>NUCLEOTIDE SEQUENCE</scope>
    <source>
        <strain evidence="6">DSM 17735</strain>
        <plasmid evidence="6">p1</plasmid>
    </source>
</reference>
<organism evidence="6">
    <name type="scientific">Polaromonas hydrogenivorans</name>
    <dbReference type="NCBI Taxonomy" id="335476"/>
    <lineage>
        <taxon>Bacteria</taxon>
        <taxon>Pseudomonadati</taxon>
        <taxon>Pseudomonadota</taxon>
        <taxon>Betaproteobacteria</taxon>
        <taxon>Burkholderiales</taxon>
        <taxon>Comamonadaceae</taxon>
        <taxon>Polaromonas</taxon>
    </lineage>
</organism>
<dbReference type="GO" id="GO:0003677">
    <property type="term" value="F:DNA binding"/>
    <property type="evidence" value="ECO:0007669"/>
    <property type="project" value="UniProtKB-KW"/>
</dbReference>
<keyword evidence="3" id="KW-0238">DNA-binding</keyword>
<comment type="similarity">
    <text evidence="1">Belongs to the LysR transcriptional regulatory family.</text>
</comment>
<dbReference type="SUPFAM" id="SSF46785">
    <property type="entry name" value="Winged helix' DNA-binding domain"/>
    <property type="match status" value="1"/>
</dbReference>
<dbReference type="InterPro" id="IPR005119">
    <property type="entry name" value="LysR_subst-bd"/>
</dbReference>
<dbReference type="RefSeq" id="WP_349282379.1">
    <property type="nucleotide sequence ID" value="NZ_CBCSCU010000043.1"/>
</dbReference>
<evidence type="ECO:0000256" key="3">
    <source>
        <dbReference type="ARBA" id="ARBA00023125"/>
    </source>
</evidence>
<evidence type="ECO:0000256" key="4">
    <source>
        <dbReference type="ARBA" id="ARBA00023163"/>
    </source>
</evidence>